<dbReference type="AlphaFoldDB" id="B0JLV6"/>
<dbReference type="PaxDb" id="449447-MAE_33080"/>
<sequence length="50" mass="5624">MQYDTKSAFNSMINSQSNFKNPVMDCFPLLRSSGTPQSPLPFKQDLLSDP</sequence>
<dbReference type="Proteomes" id="UP000001510">
    <property type="component" value="Chromosome"/>
</dbReference>
<dbReference type="KEGG" id="mar:MAE_33080"/>
<keyword evidence="3" id="KW-1185">Reference proteome</keyword>
<feature type="region of interest" description="Disordered" evidence="1">
    <location>
        <begin position="30"/>
        <end position="50"/>
    </location>
</feature>
<reference evidence="2 3" key="1">
    <citation type="journal article" date="2007" name="DNA Res.">
        <title>Complete genomic structure of the bloom-forming toxic cyanobacterium Microcystis aeruginosa NIES-843.</title>
        <authorList>
            <person name="Kaneko T."/>
            <person name="Nakajima N."/>
            <person name="Okamoto S."/>
            <person name="Suzuki I."/>
            <person name="Tanabe Y."/>
            <person name="Tamaoki M."/>
            <person name="Nakamura Y."/>
            <person name="Kasai F."/>
            <person name="Watanabe A."/>
            <person name="Kawashima K."/>
            <person name="Kishida Y."/>
            <person name="Ono A."/>
            <person name="Shimizu Y."/>
            <person name="Takahashi C."/>
            <person name="Minami C."/>
            <person name="Fujishiro T."/>
            <person name="Kohara M."/>
            <person name="Katoh M."/>
            <person name="Nakazaki N."/>
            <person name="Nakayama S."/>
            <person name="Yamada M."/>
            <person name="Tabata S."/>
            <person name="Watanabe M.M."/>
        </authorList>
    </citation>
    <scope>NUCLEOTIDE SEQUENCE [LARGE SCALE GENOMIC DNA]</scope>
    <source>
        <strain evidence="3">NIES-843 / IAM M-247</strain>
    </source>
</reference>
<dbReference type="EnsemblBacteria" id="BAG03130">
    <property type="protein sequence ID" value="BAG03130"/>
    <property type="gene ID" value="MAE_33080"/>
</dbReference>
<dbReference type="STRING" id="449447.MAE_33080"/>
<dbReference type="HOGENOM" id="CLU_3119820_0_0_3"/>
<name>B0JLV6_MICAN</name>
<gene>
    <name evidence="2" type="ordered locus">MAE_33080</name>
</gene>
<proteinExistence type="predicted"/>
<evidence type="ECO:0000313" key="2">
    <source>
        <dbReference type="EMBL" id="BAG03130.1"/>
    </source>
</evidence>
<accession>B0JLV6</accession>
<protein>
    <submittedName>
        <fullName evidence="2">Uncharacterized protein</fullName>
    </submittedName>
</protein>
<dbReference type="EMBL" id="AP009552">
    <property type="protein sequence ID" value="BAG03130.1"/>
    <property type="molecule type" value="Genomic_DNA"/>
</dbReference>
<evidence type="ECO:0000256" key="1">
    <source>
        <dbReference type="SAM" id="MobiDB-lite"/>
    </source>
</evidence>
<organism evidence="2 3">
    <name type="scientific">Microcystis aeruginosa (strain NIES-843 / IAM M-2473)</name>
    <dbReference type="NCBI Taxonomy" id="449447"/>
    <lineage>
        <taxon>Bacteria</taxon>
        <taxon>Bacillati</taxon>
        <taxon>Cyanobacteriota</taxon>
        <taxon>Cyanophyceae</taxon>
        <taxon>Oscillatoriophycideae</taxon>
        <taxon>Chroococcales</taxon>
        <taxon>Microcystaceae</taxon>
        <taxon>Microcystis</taxon>
    </lineage>
</organism>
<evidence type="ECO:0000313" key="3">
    <source>
        <dbReference type="Proteomes" id="UP000001510"/>
    </source>
</evidence>